<gene>
    <name evidence="6" type="ORF">FOL47_002660</name>
</gene>
<evidence type="ECO:0000256" key="2">
    <source>
        <dbReference type="ARBA" id="ARBA00023157"/>
    </source>
</evidence>
<evidence type="ECO:0000256" key="1">
    <source>
        <dbReference type="ARBA" id="ARBA00022729"/>
    </source>
</evidence>
<keyword evidence="7" id="KW-1185">Reference proteome</keyword>
<dbReference type="AlphaFoldDB" id="A0A7J6MCA0"/>
<dbReference type="PANTHER" id="PTHR37390:SF1">
    <property type="entry name" value="FOLATE-BINDING PROTEIN 1"/>
    <property type="match status" value="1"/>
</dbReference>
<evidence type="ECO:0000313" key="7">
    <source>
        <dbReference type="Proteomes" id="UP000591131"/>
    </source>
</evidence>
<reference evidence="6 7" key="1">
    <citation type="submission" date="2020-04" db="EMBL/GenBank/DDBJ databases">
        <title>Perkinsus chesapeaki whole genome sequence.</title>
        <authorList>
            <person name="Bogema D.R."/>
        </authorList>
    </citation>
    <scope>NUCLEOTIDE SEQUENCE [LARGE SCALE GENOMIC DNA]</scope>
    <source>
        <strain evidence="6">ATCC PRA-425</strain>
    </source>
</reference>
<feature type="signal peptide" evidence="4">
    <location>
        <begin position="1"/>
        <end position="24"/>
    </location>
</feature>
<dbReference type="Pfam" id="PF03024">
    <property type="entry name" value="Folate_rec"/>
    <property type="match status" value="1"/>
</dbReference>
<name>A0A7J6MCA0_PERCH</name>
<keyword evidence="1 4" id="KW-0732">Signal</keyword>
<keyword evidence="3" id="KW-1133">Transmembrane helix</keyword>
<proteinExistence type="predicted"/>
<keyword evidence="2" id="KW-1015">Disulfide bond</keyword>
<comment type="caution">
    <text evidence="6">The sequence shown here is derived from an EMBL/GenBank/DDBJ whole genome shotgun (WGS) entry which is preliminary data.</text>
</comment>
<protein>
    <recommendedName>
        <fullName evidence="5">Folate receptor-like domain-containing protein</fullName>
    </recommendedName>
</protein>
<dbReference type="InterPro" id="IPR053305">
    <property type="entry name" value="Folate-binding_rcpt-like"/>
</dbReference>
<feature type="domain" description="Folate receptor-like" evidence="5">
    <location>
        <begin position="51"/>
        <end position="187"/>
    </location>
</feature>
<evidence type="ECO:0000259" key="5">
    <source>
        <dbReference type="Pfam" id="PF03024"/>
    </source>
</evidence>
<evidence type="ECO:0000256" key="4">
    <source>
        <dbReference type="SAM" id="SignalP"/>
    </source>
</evidence>
<evidence type="ECO:0000313" key="6">
    <source>
        <dbReference type="EMBL" id="KAF4669179.1"/>
    </source>
</evidence>
<dbReference type="EMBL" id="JAAPAO010000175">
    <property type="protein sequence ID" value="KAF4669179.1"/>
    <property type="molecule type" value="Genomic_DNA"/>
</dbReference>
<feature type="transmembrane region" description="Helical" evidence="3">
    <location>
        <begin position="223"/>
        <end position="247"/>
    </location>
</feature>
<dbReference type="InterPro" id="IPR018143">
    <property type="entry name" value="Folate_rcpt-like"/>
</dbReference>
<dbReference type="Proteomes" id="UP000591131">
    <property type="component" value="Unassembled WGS sequence"/>
</dbReference>
<feature type="chain" id="PRO_5029543456" description="Folate receptor-like domain-containing protein" evidence="4">
    <location>
        <begin position="25"/>
        <end position="279"/>
    </location>
</feature>
<keyword evidence="3" id="KW-0472">Membrane</keyword>
<evidence type="ECO:0000256" key="3">
    <source>
        <dbReference type="SAM" id="Phobius"/>
    </source>
</evidence>
<dbReference type="PANTHER" id="PTHR37390">
    <property type="entry name" value="OS02G0592500 PROTEIN"/>
    <property type="match status" value="1"/>
</dbReference>
<accession>A0A7J6MCA0</accession>
<organism evidence="6 7">
    <name type="scientific">Perkinsus chesapeaki</name>
    <name type="common">Clam parasite</name>
    <name type="synonym">Perkinsus andrewsi</name>
    <dbReference type="NCBI Taxonomy" id="330153"/>
    <lineage>
        <taxon>Eukaryota</taxon>
        <taxon>Sar</taxon>
        <taxon>Alveolata</taxon>
        <taxon>Perkinsozoa</taxon>
        <taxon>Perkinsea</taxon>
        <taxon>Perkinsida</taxon>
        <taxon>Perkinsidae</taxon>
        <taxon>Perkinsus</taxon>
    </lineage>
</organism>
<keyword evidence="3" id="KW-0812">Transmembrane</keyword>
<dbReference type="OrthoDB" id="342101at2759"/>
<sequence length="279" mass="30722">MKASSRSAIICFILEQLLLGVVMAATAEPGNCSIVASRYGLTDHPKVSVDRSKSSQPLTFCDDYNGNTCCGRLDDLRIRSRYMSLVGRAVGTEEGISEKCADMLRKVACLPCDGYLAVQSKSPMICGSFCDSWFDSCREDFFTVIGGNRLDLCDPKTSLICSRLVDIVSDSAELCERSGLGQALVGQDAEEECFDGEVDPSRVSPVAWREAAEASSFDTVYPWLIGNLKALALACLGLLLLAVKLYAKAARRRSMRKDGDVKDARKEFLERWQQRDKHD</sequence>